<dbReference type="OrthoDB" id="9796770at2"/>
<dbReference type="EMBL" id="FUYM01000003">
    <property type="protein sequence ID" value="SKB46538.1"/>
    <property type="molecule type" value="Genomic_DNA"/>
</dbReference>
<dbReference type="Pfam" id="PF00561">
    <property type="entry name" value="Abhydrolase_1"/>
    <property type="match status" value="1"/>
</dbReference>
<feature type="domain" description="AB hydrolase-1" evidence="4">
    <location>
        <begin position="50"/>
        <end position="289"/>
    </location>
</feature>
<dbReference type="InterPro" id="IPR029058">
    <property type="entry name" value="AB_hydrolase_fold"/>
</dbReference>
<dbReference type="InterPro" id="IPR000073">
    <property type="entry name" value="AB_hydrolase_1"/>
</dbReference>
<reference evidence="6" key="1">
    <citation type="submission" date="2017-02" db="EMBL/GenBank/DDBJ databases">
        <authorList>
            <person name="Varghese N."/>
            <person name="Submissions S."/>
        </authorList>
    </citation>
    <scope>NUCLEOTIDE SEQUENCE [LARGE SCALE GENOMIC DNA]</scope>
    <source>
        <strain evidence="6">UM2</strain>
    </source>
</reference>
<dbReference type="STRING" id="439228.SAMN06295920_10320"/>
<protein>
    <submittedName>
        <fullName evidence="5">Proline iminopeptidase</fullName>
    </submittedName>
</protein>
<dbReference type="InterPro" id="IPR002410">
    <property type="entry name" value="Peptidase_S33"/>
</dbReference>
<evidence type="ECO:0000256" key="3">
    <source>
        <dbReference type="SAM" id="SignalP"/>
    </source>
</evidence>
<dbReference type="GO" id="GO:0016020">
    <property type="term" value="C:membrane"/>
    <property type="evidence" value="ECO:0007669"/>
    <property type="project" value="TreeGrafter"/>
</dbReference>
<dbReference type="PRINTS" id="PR00111">
    <property type="entry name" value="ABHYDROLASE"/>
</dbReference>
<dbReference type="Gene3D" id="3.40.50.1820">
    <property type="entry name" value="alpha/beta hydrolase"/>
    <property type="match status" value="1"/>
</dbReference>
<dbReference type="AlphaFoldDB" id="A0A1T5BH19"/>
<proteinExistence type="inferred from homology"/>
<sequence>MKGTGTAMLAGLMLVAMTGEAVAADTAKAFTAPIEGGTLHYEMIGGGDQPPLVLVNGGPGLDHRYFHGSLVWDGLSKRRPVVFYDQRGMGRTTSTIAVDRFTVDMMVADLEALRVRLGVPRIALLGHSWGGLLSMAYATRHPDHVSRLVLVGSGAPKIAAHEYLFDKLYPEIAARQVPDDSPAAKMGCKADSLEDYGRMAYYDQRNQPRLAVEDNSAFSQEVCTAVMLDAMKLDLFPRLRTLHVPTLVINGRFDANVAPTVAYAISKAIPGATLDYFEHSGHQPFEEEPDRFELVVERFLDQ</sequence>
<dbReference type="GO" id="GO:0008233">
    <property type="term" value="F:peptidase activity"/>
    <property type="evidence" value="ECO:0007669"/>
    <property type="project" value="InterPro"/>
</dbReference>
<keyword evidence="3" id="KW-0732">Signal</keyword>
<keyword evidence="2" id="KW-0378">Hydrolase</keyword>
<keyword evidence="6" id="KW-1185">Reference proteome</keyword>
<dbReference type="PANTHER" id="PTHR43798">
    <property type="entry name" value="MONOACYLGLYCEROL LIPASE"/>
    <property type="match status" value="1"/>
</dbReference>
<feature type="signal peptide" evidence="3">
    <location>
        <begin position="1"/>
        <end position="23"/>
    </location>
</feature>
<evidence type="ECO:0000313" key="5">
    <source>
        <dbReference type="EMBL" id="SKB46538.1"/>
    </source>
</evidence>
<evidence type="ECO:0000256" key="2">
    <source>
        <dbReference type="ARBA" id="ARBA00022801"/>
    </source>
</evidence>
<name>A0A1T5BH19_9SPHN</name>
<dbReference type="RefSeq" id="WP_079647365.1">
    <property type="nucleotide sequence ID" value="NZ_FUYM01000003.1"/>
</dbReference>
<evidence type="ECO:0000256" key="1">
    <source>
        <dbReference type="ARBA" id="ARBA00010088"/>
    </source>
</evidence>
<feature type="chain" id="PRO_5012617353" evidence="3">
    <location>
        <begin position="24"/>
        <end position="302"/>
    </location>
</feature>
<dbReference type="Proteomes" id="UP000189818">
    <property type="component" value="Unassembled WGS sequence"/>
</dbReference>
<dbReference type="PRINTS" id="PR00793">
    <property type="entry name" value="PROAMNOPTASE"/>
</dbReference>
<comment type="similarity">
    <text evidence="1">Belongs to the peptidase S33 family.</text>
</comment>
<dbReference type="InterPro" id="IPR050266">
    <property type="entry name" value="AB_hydrolase_sf"/>
</dbReference>
<evidence type="ECO:0000259" key="4">
    <source>
        <dbReference type="Pfam" id="PF00561"/>
    </source>
</evidence>
<accession>A0A1T5BH19</accession>
<organism evidence="5 6">
    <name type="scientific">Rhizorhabdus histidinilytica</name>
    <dbReference type="NCBI Taxonomy" id="439228"/>
    <lineage>
        <taxon>Bacteria</taxon>
        <taxon>Pseudomonadati</taxon>
        <taxon>Pseudomonadota</taxon>
        <taxon>Alphaproteobacteria</taxon>
        <taxon>Sphingomonadales</taxon>
        <taxon>Sphingomonadaceae</taxon>
        <taxon>Rhizorhabdus</taxon>
    </lineage>
</organism>
<dbReference type="SUPFAM" id="SSF53474">
    <property type="entry name" value="alpha/beta-Hydrolases"/>
    <property type="match status" value="1"/>
</dbReference>
<dbReference type="PANTHER" id="PTHR43798:SF33">
    <property type="entry name" value="HYDROLASE, PUTATIVE (AFU_ORTHOLOGUE AFUA_2G14860)-RELATED"/>
    <property type="match status" value="1"/>
</dbReference>
<dbReference type="GO" id="GO:0006508">
    <property type="term" value="P:proteolysis"/>
    <property type="evidence" value="ECO:0007669"/>
    <property type="project" value="InterPro"/>
</dbReference>
<evidence type="ECO:0000313" key="6">
    <source>
        <dbReference type="Proteomes" id="UP000189818"/>
    </source>
</evidence>
<gene>
    <name evidence="5" type="ORF">SAMN06295920_10320</name>
</gene>